<keyword evidence="7" id="KW-0418">Kinase</keyword>
<dbReference type="EMBL" id="MU001631">
    <property type="protein sequence ID" value="KAF2487640.1"/>
    <property type="molecule type" value="Genomic_DNA"/>
</dbReference>
<evidence type="ECO:0000313" key="8">
    <source>
        <dbReference type="Proteomes" id="UP000799767"/>
    </source>
</evidence>
<evidence type="ECO:0000259" key="6">
    <source>
        <dbReference type="PROSITE" id="PS50011"/>
    </source>
</evidence>
<keyword evidence="4" id="KW-0723">Serine/threonine-protein kinase</keyword>
<organism evidence="7 8">
    <name type="scientific">Neohortaea acidophila</name>
    <dbReference type="NCBI Taxonomy" id="245834"/>
    <lineage>
        <taxon>Eukaryota</taxon>
        <taxon>Fungi</taxon>
        <taxon>Dikarya</taxon>
        <taxon>Ascomycota</taxon>
        <taxon>Pezizomycotina</taxon>
        <taxon>Dothideomycetes</taxon>
        <taxon>Dothideomycetidae</taxon>
        <taxon>Mycosphaerellales</taxon>
        <taxon>Teratosphaeriaceae</taxon>
        <taxon>Neohortaea</taxon>
    </lineage>
</organism>
<keyword evidence="1 3" id="KW-0547">Nucleotide-binding</keyword>
<keyword evidence="2 3" id="KW-0067">ATP-binding</keyword>
<dbReference type="FunFam" id="1.10.510.10:FF:000549">
    <property type="entry name" value="Protein serine/threonine kinase (Ran1), putative"/>
    <property type="match status" value="1"/>
</dbReference>
<dbReference type="GO" id="GO:0005737">
    <property type="term" value="C:cytoplasm"/>
    <property type="evidence" value="ECO:0007669"/>
    <property type="project" value="TreeGrafter"/>
</dbReference>
<dbReference type="InterPro" id="IPR000719">
    <property type="entry name" value="Prot_kinase_dom"/>
</dbReference>
<dbReference type="PANTHER" id="PTHR24346:SF30">
    <property type="entry name" value="MATERNAL EMBRYONIC LEUCINE ZIPPER KINASE"/>
    <property type="match status" value="1"/>
</dbReference>
<dbReference type="SUPFAM" id="SSF56112">
    <property type="entry name" value="Protein kinase-like (PK-like)"/>
    <property type="match status" value="1"/>
</dbReference>
<evidence type="ECO:0000256" key="2">
    <source>
        <dbReference type="ARBA" id="ARBA00022840"/>
    </source>
</evidence>
<evidence type="ECO:0000313" key="7">
    <source>
        <dbReference type="EMBL" id="KAF2487640.1"/>
    </source>
</evidence>
<keyword evidence="7" id="KW-0808">Transferase</keyword>
<dbReference type="AlphaFoldDB" id="A0A6A6Q5H4"/>
<gene>
    <name evidence="7" type="ORF">BDY17DRAFT_244363</name>
</gene>
<sequence length="433" mass="48295">MLPTPPASPQPSGRYSPDERIGQVLAGRIQLTGVLGVGAYGTVYRAQDVVTRIQYAVKALNKLGLDDRQRTFQKREIELHYLASEHSNVVGVHKIVDAPDCTYVVLEYCPEGDLFARITEDNDYVGKDPKVKAVFLQILDAVRHCHAKNIFHRDLKPENIMVLNNGWTAKLADFGLATRDHITSDFGCGSTFYMSPECQQANPKPFACYASASNDVWSLGVILVNLTCGRNPWKRASLDDSTFRAFMRDRNFLQSILPVSDELNCILQRIFEVDPKRRISLDALREAISYCPQFSQDPIESLPSSPVFSPEEQTFDSSMLTFDTGLKPVPQLDPLPAQQYPHHPFSGPQFNCFPSSAANNPTNNMLTPPGSNGSSPRHSQYVHFGAKFPVPTNESGLTNHTGMFLPAFTSWQRCTNLVPNLAQYPCFKNMAVF</sequence>
<dbReference type="RefSeq" id="XP_033594209.1">
    <property type="nucleotide sequence ID" value="XM_033730524.1"/>
</dbReference>
<feature type="domain" description="Protein kinase" evidence="6">
    <location>
        <begin position="29"/>
        <end position="294"/>
    </location>
</feature>
<dbReference type="Pfam" id="PF00069">
    <property type="entry name" value="Pkinase"/>
    <property type="match status" value="1"/>
</dbReference>
<feature type="region of interest" description="Disordered" evidence="5">
    <location>
        <begin position="357"/>
        <end position="377"/>
    </location>
</feature>
<dbReference type="OrthoDB" id="541276at2759"/>
<evidence type="ECO:0000256" key="3">
    <source>
        <dbReference type="PROSITE-ProRule" id="PRU10141"/>
    </source>
</evidence>
<dbReference type="PANTHER" id="PTHR24346">
    <property type="entry name" value="MAP/MICROTUBULE AFFINITY-REGULATING KINASE"/>
    <property type="match status" value="1"/>
</dbReference>
<dbReference type="GO" id="GO:0035556">
    <property type="term" value="P:intracellular signal transduction"/>
    <property type="evidence" value="ECO:0007669"/>
    <property type="project" value="TreeGrafter"/>
</dbReference>
<accession>A0A6A6Q5H4</accession>
<dbReference type="Proteomes" id="UP000799767">
    <property type="component" value="Unassembled WGS sequence"/>
</dbReference>
<dbReference type="PROSITE" id="PS00108">
    <property type="entry name" value="PROTEIN_KINASE_ST"/>
    <property type="match status" value="1"/>
</dbReference>
<dbReference type="GO" id="GO:0004674">
    <property type="term" value="F:protein serine/threonine kinase activity"/>
    <property type="evidence" value="ECO:0007669"/>
    <property type="project" value="UniProtKB-KW"/>
</dbReference>
<feature type="binding site" evidence="3">
    <location>
        <position position="58"/>
    </location>
    <ligand>
        <name>ATP</name>
        <dbReference type="ChEBI" id="CHEBI:30616"/>
    </ligand>
</feature>
<dbReference type="InterPro" id="IPR017441">
    <property type="entry name" value="Protein_kinase_ATP_BS"/>
</dbReference>
<dbReference type="GO" id="GO:0005524">
    <property type="term" value="F:ATP binding"/>
    <property type="evidence" value="ECO:0007669"/>
    <property type="project" value="UniProtKB-UniRule"/>
</dbReference>
<comment type="similarity">
    <text evidence="4">Belongs to the protein kinase superfamily.</text>
</comment>
<dbReference type="CDD" id="cd13993">
    <property type="entry name" value="STKc_Pat1_like"/>
    <property type="match status" value="1"/>
</dbReference>
<evidence type="ECO:0000256" key="5">
    <source>
        <dbReference type="SAM" id="MobiDB-lite"/>
    </source>
</evidence>
<dbReference type="PROSITE" id="PS50011">
    <property type="entry name" value="PROTEIN_KINASE_DOM"/>
    <property type="match status" value="1"/>
</dbReference>
<dbReference type="Gene3D" id="1.10.510.10">
    <property type="entry name" value="Transferase(Phosphotransferase) domain 1"/>
    <property type="match status" value="1"/>
</dbReference>
<dbReference type="InterPro" id="IPR011009">
    <property type="entry name" value="Kinase-like_dom_sf"/>
</dbReference>
<dbReference type="SMART" id="SM00220">
    <property type="entry name" value="S_TKc"/>
    <property type="match status" value="1"/>
</dbReference>
<dbReference type="PROSITE" id="PS00107">
    <property type="entry name" value="PROTEIN_KINASE_ATP"/>
    <property type="match status" value="1"/>
</dbReference>
<protein>
    <submittedName>
        <fullName evidence="7">Kinase-like domain-containing protein</fullName>
    </submittedName>
</protein>
<reference evidence="7" key="1">
    <citation type="journal article" date="2020" name="Stud. Mycol.">
        <title>101 Dothideomycetes genomes: a test case for predicting lifestyles and emergence of pathogens.</title>
        <authorList>
            <person name="Haridas S."/>
            <person name="Albert R."/>
            <person name="Binder M."/>
            <person name="Bloem J."/>
            <person name="Labutti K."/>
            <person name="Salamov A."/>
            <person name="Andreopoulos B."/>
            <person name="Baker S."/>
            <person name="Barry K."/>
            <person name="Bills G."/>
            <person name="Bluhm B."/>
            <person name="Cannon C."/>
            <person name="Castanera R."/>
            <person name="Culley D."/>
            <person name="Daum C."/>
            <person name="Ezra D."/>
            <person name="Gonzalez J."/>
            <person name="Henrissat B."/>
            <person name="Kuo A."/>
            <person name="Liang C."/>
            <person name="Lipzen A."/>
            <person name="Lutzoni F."/>
            <person name="Magnuson J."/>
            <person name="Mondo S."/>
            <person name="Nolan M."/>
            <person name="Ohm R."/>
            <person name="Pangilinan J."/>
            <person name="Park H.-J."/>
            <person name="Ramirez L."/>
            <person name="Alfaro M."/>
            <person name="Sun H."/>
            <person name="Tritt A."/>
            <person name="Yoshinaga Y."/>
            <person name="Zwiers L.-H."/>
            <person name="Turgeon B."/>
            <person name="Goodwin S."/>
            <person name="Spatafora J."/>
            <person name="Crous P."/>
            <person name="Grigoriev I."/>
        </authorList>
    </citation>
    <scope>NUCLEOTIDE SEQUENCE</scope>
    <source>
        <strain evidence="7">CBS 113389</strain>
    </source>
</reference>
<evidence type="ECO:0000256" key="1">
    <source>
        <dbReference type="ARBA" id="ARBA00022741"/>
    </source>
</evidence>
<dbReference type="InterPro" id="IPR008271">
    <property type="entry name" value="Ser/Thr_kinase_AS"/>
</dbReference>
<proteinExistence type="inferred from homology"/>
<dbReference type="GeneID" id="54471526"/>
<evidence type="ECO:0000256" key="4">
    <source>
        <dbReference type="RuleBase" id="RU000304"/>
    </source>
</evidence>
<keyword evidence="8" id="KW-1185">Reference proteome</keyword>
<name>A0A6A6Q5H4_9PEZI</name>